<name>A0A9X2MJT1_9FIRM</name>
<dbReference type="PROSITE" id="PS51108">
    <property type="entry name" value="PTS_EIID"/>
    <property type="match status" value="1"/>
</dbReference>
<dbReference type="EMBL" id="JANJZL010000016">
    <property type="protein sequence ID" value="MCR2045350.1"/>
    <property type="molecule type" value="Genomic_DNA"/>
</dbReference>
<feature type="transmembrane region" description="Helical" evidence="1">
    <location>
        <begin position="154"/>
        <end position="172"/>
    </location>
</feature>
<comment type="caution">
    <text evidence="2">The sequence shown here is derived from an EMBL/GenBank/DDBJ whole genome shotgun (WGS) entry which is preliminary data.</text>
</comment>
<reference evidence="2" key="1">
    <citation type="submission" date="2022-07" db="EMBL/GenBank/DDBJ databases">
        <title>Enhanced cultured diversity of the mouse gut microbiota enables custom-made synthetic communities.</title>
        <authorList>
            <person name="Afrizal A."/>
        </authorList>
    </citation>
    <scope>NUCLEOTIDE SEQUENCE</scope>
    <source>
        <strain evidence="2">DSM 29482</strain>
    </source>
</reference>
<keyword evidence="1" id="KW-1133">Transmembrane helix</keyword>
<feature type="transmembrane region" description="Helical" evidence="1">
    <location>
        <begin position="193"/>
        <end position="211"/>
    </location>
</feature>
<dbReference type="InterPro" id="IPR050303">
    <property type="entry name" value="GatZ_KbaZ_carbometab"/>
</dbReference>
<gene>
    <name evidence="2" type="ORF">NSA23_14700</name>
</gene>
<dbReference type="GO" id="GO:0005886">
    <property type="term" value="C:plasma membrane"/>
    <property type="evidence" value="ECO:0007669"/>
    <property type="project" value="TreeGrafter"/>
</dbReference>
<keyword evidence="1" id="KW-0472">Membrane</keyword>
<organism evidence="2 3">
    <name type="scientific">Anaerosalibacter massiliensis</name>
    <dbReference type="NCBI Taxonomy" id="1347392"/>
    <lineage>
        <taxon>Bacteria</taxon>
        <taxon>Bacillati</taxon>
        <taxon>Bacillota</taxon>
        <taxon>Tissierellia</taxon>
        <taxon>Tissierellales</taxon>
        <taxon>Sporanaerobacteraceae</taxon>
        <taxon>Anaerosalibacter</taxon>
    </lineage>
</organism>
<dbReference type="AlphaFoldDB" id="A0A9X2MJT1"/>
<keyword evidence="3" id="KW-1185">Reference proteome</keyword>
<sequence length="282" mass="30711">MSNNKVKDEIKQEKKISDKTLTKTAWRVMLFENSVNFERMQSFSFTYAILPILKELYKNTEDLIQGIKRHLQFFNSNVLASSFIVGAAASMEEKKANGEPLTDEAINSVKVGLMGPGSGIGDALFWGTFVPLVGGLAAAIGSNGHILAPILHQIIRVGLWILVIHFGVKFGYREGLNILEKAGEKGIENITQGAIVLASTVIGGLVATLVNAKTELVMTLGDVKIDVQADILDSIAPNIIPLLLFVLVYNLISKRKWSPTTVIMFVFVIGISASFLKILAIP</sequence>
<dbReference type="Proteomes" id="UP001142078">
    <property type="component" value="Unassembled WGS sequence"/>
</dbReference>
<feature type="transmembrane region" description="Helical" evidence="1">
    <location>
        <begin position="262"/>
        <end position="281"/>
    </location>
</feature>
<evidence type="ECO:0000313" key="2">
    <source>
        <dbReference type="EMBL" id="MCR2045350.1"/>
    </source>
</evidence>
<evidence type="ECO:0000313" key="3">
    <source>
        <dbReference type="Proteomes" id="UP001142078"/>
    </source>
</evidence>
<dbReference type="PANTHER" id="PTHR32502">
    <property type="entry name" value="N-ACETYLGALACTOSAMINE PERMEASE II COMPONENT-RELATED"/>
    <property type="match status" value="1"/>
</dbReference>
<feature type="transmembrane region" description="Helical" evidence="1">
    <location>
        <begin position="231"/>
        <end position="250"/>
    </location>
</feature>
<protein>
    <submittedName>
        <fullName evidence="2">PTS system mannose/fructose/sorbose family transporter subunit IID</fullName>
    </submittedName>
</protein>
<keyword evidence="1" id="KW-0812">Transmembrane</keyword>
<proteinExistence type="predicted"/>
<feature type="transmembrane region" description="Helical" evidence="1">
    <location>
        <begin position="123"/>
        <end position="142"/>
    </location>
</feature>
<dbReference type="Pfam" id="PF03613">
    <property type="entry name" value="EIID-AGA"/>
    <property type="match status" value="1"/>
</dbReference>
<evidence type="ECO:0000256" key="1">
    <source>
        <dbReference type="SAM" id="Phobius"/>
    </source>
</evidence>
<dbReference type="InterPro" id="IPR004704">
    <property type="entry name" value="PTS_IID_man"/>
</dbReference>
<accession>A0A9X2MJT1</accession>
<dbReference type="PANTHER" id="PTHR32502:SF23">
    <property type="entry name" value="TRANSPORT PROTEIN, PTS SYSTEM"/>
    <property type="match status" value="1"/>
</dbReference>
<dbReference type="GO" id="GO:0009401">
    <property type="term" value="P:phosphoenolpyruvate-dependent sugar phosphotransferase system"/>
    <property type="evidence" value="ECO:0007669"/>
    <property type="project" value="InterPro"/>
</dbReference>
<dbReference type="RefSeq" id="WP_257490688.1">
    <property type="nucleotide sequence ID" value="NZ_JANJZL010000016.1"/>
</dbReference>